<evidence type="ECO:0000256" key="9">
    <source>
        <dbReference type="PROSITE-ProRule" id="PRU00042"/>
    </source>
</evidence>
<organism evidence="12 13">
    <name type="scientific">Platanthera zijinensis</name>
    <dbReference type="NCBI Taxonomy" id="2320716"/>
    <lineage>
        <taxon>Eukaryota</taxon>
        <taxon>Viridiplantae</taxon>
        <taxon>Streptophyta</taxon>
        <taxon>Embryophyta</taxon>
        <taxon>Tracheophyta</taxon>
        <taxon>Spermatophyta</taxon>
        <taxon>Magnoliopsida</taxon>
        <taxon>Liliopsida</taxon>
        <taxon>Asparagales</taxon>
        <taxon>Orchidaceae</taxon>
        <taxon>Orchidoideae</taxon>
        <taxon>Orchideae</taxon>
        <taxon>Orchidinae</taxon>
        <taxon>Platanthera</taxon>
    </lineage>
</organism>
<keyword evidence="8" id="KW-0539">Nucleus</keyword>
<keyword evidence="5" id="KW-0156">Chromatin regulator</keyword>
<dbReference type="GO" id="GO:0006325">
    <property type="term" value="P:chromatin organization"/>
    <property type="evidence" value="ECO:0007669"/>
    <property type="project" value="UniProtKB-KW"/>
</dbReference>
<dbReference type="FunFam" id="2.60.120.340:FF:000004">
    <property type="entry name" value="Histone deacetylase HDT1"/>
    <property type="match status" value="1"/>
</dbReference>
<dbReference type="GO" id="GO:0008270">
    <property type="term" value="F:zinc ion binding"/>
    <property type="evidence" value="ECO:0007669"/>
    <property type="project" value="UniProtKB-KW"/>
</dbReference>
<reference evidence="12 13" key="1">
    <citation type="journal article" date="2022" name="Nat. Plants">
        <title>Genomes of leafy and leafless Platanthera orchids illuminate the evolution of mycoheterotrophy.</title>
        <authorList>
            <person name="Li M.H."/>
            <person name="Liu K.W."/>
            <person name="Li Z."/>
            <person name="Lu H.C."/>
            <person name="Ye Q.L."/>
            <person name="Zhang D."/>
            <person name="Wang J.Y."/>
            <person name="Li Y.F."/>
            <person name="Zhong Z.M."/>
            <person name="Liu X."/>
            <person name="Yu X."/>
            <person name="Liu D.K."/>
            <person name="Tu X.D."/>
            <person name="Liu B."/>
            <person name="Hao Y."/>
            <person name="Liao X.Y."/>
            <person name="Jiang Y.T."/>
            <person name="Sun W.H."/>
            <person name="Chen J."/>
            <person name="Chen Y.Q."/>
            <person name="Ai Y."/>
            <person name="Zhai J.W."/>
            <person name="Wu S.S."/>
            <person name="Zhou Z."/>
            <person name="Hsiao Y.Y."/>
            <person name="Wu W.L."/>
            <person name="Chen Y.Y."/>
            <person name="Lin Y.F."/>
            <person name="Hsu J.L."/>
            <person name="Li C.Y."/>
            <person name="Wang Z.W."/>
            <person name="Zhao X."/>
            <person name="Zhong W.Y."/>
            <person name="Ma X.K."/>
            <person name="Ma L."/>
            <person name="Huang J."/>
            <person name="Chen G.Z."/>
            <person name="Huang M.Z."/>
            <person name="Huang L."/>
            <person name="Peng D.H."/>
            <person name="Luo Y.B."/>
            <person name="Zou S.Q."/>
            <person name="Chen S.P."/>
            <person name="Lan S."/>
            <person name="Tsai W.C."/>
            <person name="Van de Peer Y."/>
            <person name="Liu Z.J."/>
        </authorList>
    </citation>
    <scope>NUCLEOTIDE SEQUENCE [LARGE SCALE GENOMIC DNA]</scope>
    <source>
        <strain evidence="12">Lor287</strain>
    </source>
</reference>
<keyword evidence="9" id="KW-0863">Zinc-finger</keyword>
<dbReference type="GO" id="GO:0016787">
    <property type="term" value="F:hydrolase activity"/>
    <property type="evidence" value="ECO:0007669"/>
    <property type="project" value="UniProtKB-KW"/>
</dbReference>
<comment type="similarity">
    <text evidence="2">Belongs to the histone deacetylase HD2 family.</text>
</comment>
<sequence>MSMEFWGIEVKPGQTVKCEPGNKRVLHLSQASLGVNKKEKGSETVQVFVKVNDQKLVIGTLSAGKYAQIQYDLVFEKDFELSHGSKSTSVFFVGYRGIIEGYESDHDLSDSSSEDDIDVHEKLNGKPSKKEKGKSMAEIAGTRKVDNEAAKLNAKTEKPKKEQVKADNKVEDEDEDDSDDEEDVSEDSDSDEDMVGAQEDSSEEDEDDSSEEEASPEKVDTGKKRKPDSASKTPIHDKKAKIVTPAQNQKTGGDGKKGGHVHIATPYPSKQGVKPQQTPKSGGSVICKSCNRNFNSDNALQAHSKAKHGAAAAK</sequence>
<gene>
    <name evidence="12" type="primary">HDT2</name>
    <name evidence="12" type="ORF">KSP39_PZI011429</name>
</gene>
<dbReference type="PROSITE" id="PS50157">
    <property type="entry name" value="ZINC_FINGER_C2H2_2"/>
    <property type="match status" value="1"/>
</dbReference>
<feature type="region of interest" description="Disordered" evidence="10">
    <location>
        <begin position="106"/>
        <end position="284"/>
    </location>
</feature>
<accession>A0AAP0BH66</accession>
<evidence type="ECO:0000256" key="2">
    <source>
        <dbReference type="ARBA" id="ARBA00006673"/>
    </source>
</evidence>
<comment type="caution">
    <text evidence="12">The sequence shown here is derived from an EMBL/GenBank/DDBJ whole genome shotgun (WGS) entry which is preliminary data.</text>
</comment>
<dbReference type="EMBL" id="JBBWWQ010000009">
    <property type="protein sequence ID" value="KAK8939136.1"/>
    <property type="molecule type" value="Genomic_DNA"/>
</dbReference>
<dbReference type="Gene3D" id="2.60.120.340">
    <property type="entry name" value="Nucleoplasmin core domain"/>
    <property type="match status" value="1"/>
</dbReference>
<evidence type="ECO:0000256" key="6">
    <source>
        <dbReference type="ARBA" id="ARBA00023015"/>
    </source>
</evidence>
<dbReference type="PROSITE" id="PS00028">
    <property type="entry name" value="ZINC_FINGER_C2H2_1"/>
    <property type="match status" value="1"/>
</dbReference>
<evidence type="ECO:0000256" key="4">
    <source>
        <dbReference type="ARBA" id="ARBA00022801"/>
    </source>
</evidence>
<keyword evidence="6" id="KW-0805">Transcription regulation</keyword>
<dbReference type="Pfam" id="PF17800">
    <property type="entry name" value="NPL"/>
    <property type="match status" value="1"/>
</dbReference>
<evidence type="ECO:0000313" key="12">
    <source>
        <dbReference type="EMBL" id="KAK8939136.1"/>
    </source>
</evidence>
<dbReference type="InterPro" id="IPR013087">
    <property type="entry name" value="Znf_C2H2_type"/>
</dbReference>
<evidence type="ECO:0000259" key="11">
    <source>
        <dbReference type="PROSITE" id="PS50157"/>
    </source>
</evidence>
<keyword evidence="4" id="KW-0378">Hydrolase</keyword>
<keyword evidence="9" id="KW-0862">Zinc</keyword>
<evidence type="ECO:0000256" key="8">
    <source>
        <dbReference type="ARBA" id="ARBA00023242"/>
    </source>
</evidence>
<dbReference type="Proteomes" id="UP001418222">
    <property type="component" value="Unassembled WGS sequence"/>
</dbReference>
<dbReference type="InterPro" id="IPR041232">
    <property type="entry name" value="NPL"/>
</dbReference>
<evidence type="ECO:0000256" key="5">
    <source>
        <dbReference type="ARBA" id="ARBA00022853"/>
    </source>
</evidence>
<evidence type="ECO:0000256" key="1">
    <source>
        <dbReference type="ARBA" id="ARBA00004604"/>
    </source>
</evidence>
<protein>
    <submittedName>
        <fullName evidence="12">Histone deacetylase HDT2</fullName>
    </submittedName>
</protein>
<keyword evidence="3" id="KW-0678">Repressor</keyword>
<name>A0AAP0BH66_9ASPA</name>
<evidence type="ECO:0000256" key="10">
    <source>
        <dbReference type="SAM" id="MobiDB-lite"/>
    </source>
</evidence>
<keyword evidence="13" id="KW-1185">Reference proteome</keyword>
<proteinExistence type="inferred from homology"/>
<dbReference type="AlphaFoldDB" id="A0AAP0BH66"/>
<feature type="domain" description="C2H2-type" evidence="11">
    <location>
        <begin position="285"/>
        <end position="313"/>
    </location>
</feature>
<feature type="compositionally biased region" description="Basic and acidic residues" evidence="10">
    <location>
        <begin position="119"/>
        <end position="169"/>
    </location>
</feature>
<keyword evidence="7" id="KW-0804">Transcription</keyword>
<feature type="compositionally biased region" description="Acidic residues" evidence="10">
    <location>
        <begin position="170"/>
        <end position="214"/>
    </location>
</feature>
<comment type="subcellular location">
    <subcellularLocation>
        <location evidence="1">Nucleus</location>
        <location evidence="1">Nucleolus</location>
    </subcellularLocation>
</comment>
<evidence type="ECO:0000256" key="3">
    <source>
        <dbReference type="ARBA" id="ARBA00022491"/>
    </source>
</evidence>
<dbReference type="GO" id="GO:0005730">
    <property type="term" value="C:nucleolus"/>
    <property type="evidence" value="ECO:0007669"/>
    <property type="project" value="UniProtKB-SubCell"/>
</dbReference>
<evidence type="ECO:0000256" key="7">
    <source>
        <dbReference type="ARBA" id="ARBA00023163"/>
    </source>
</evidence>
<evidence type="ECO:0000313" key="13">
    <source>
        <dbReference type="Proteomes" id="UP001418222"/>
    </source>
</evidence>
<keyword evidence="9" id="KW-0479">Metal-binding</keyword>